<protein>
    <submittedName>
        <fullName evidence="6">Rieske (2Fe-2S) protein</fullName>
    </submittedName>
</protein>
<dbReference type="OrthoDB" id="9800167at2"/>
<evidence type="ECO:0000256" key="4">
    <source>
        <dbReference type="ARBA" id="ARBA00023014"/>
    </source>
</evidence>
<dbReference type="GO" id="GO:0046872">
    <property type="term" value="F:metal ion binding"/>
    <property type="evidence" value="ECO:0007669"/>
    <property type="project" value="UniProtKB-KW"/>
</dbReference>
<dbReference type="PROSITE" id="PS51296">
    <property type="entry name" value="RIESKE"/>
    <property type="match status" value="1"/>
</dbReference>
<organism evidence="6 7">
    <name type="scientific">Parahaliea aestuarii</name>
    <dbReference type="NCBI Taxonomy" id="1852021"/>
    <lineage>
        <taxon>Bacteria</taxon>
        <taxon>Pseudomonadati</taxon>
        <taxon>Pseudomonadota</taxon>
        <taxon>Gammaproteobacteria</taxon>
        <taxon>Cellvibrionales</taxon>
        <taxon>Halieaceae</taxon>
        <taxon>Parahaliea</taxon>
    </lineage>
</organism>
<keyword evidence="7" id="KW-1185">Reference proteome</keyword>
<comment type="caution">
    <text evidence="6">The sequence shown here is derived from an EMBL/GenBank/DDBJ whole genome shotgun (WGS) entry which is preliminary data.</text>
</comment>
<evidence type="ECO:0000256" key="1">
    <source>
        <dbReference type="ARBA" id="ARBA00022714"/>
    </source>
</evidence>
<reference evidence="6 7" key="1">
    <citation type="submission" date="2019-08" db="EMBL/GenBank/DDBJ databases">
        <title>Parahaliea maris sp. nov., isolated from the surface seawater.</title>
        <authorList>
            <person name="Liu Y."/>
        </authorList>
    </citation>
    <scope>NUCLEOTIDE SEQUENCE [LARGE SCALE GENOMIC DNA]</scope>
    <source>
        <strain evidence="6 7">S2-26</strain>
    </source>
</reference>
<dbReference type="RefSeq" id="WP_148064743.1">
    <property type="nucleotide sequence ID" value="NZ_VRYZ01000005.1"/>
</dbReference>
<keyword evidence="3" id="KW-0408">Iron</keyword>
<dbReference type="CDD" id="cd03467">
    <property type="entry name" value="Rieske"/>
    <property type="match status" value="1"/>
</dbReference>
<keyword evidence="4" id="KW-0411">Iron-sulfur</keyword>
<dbReference type="Proteomes" id="UP000321933">
    <property type="component" value="Unassembled WGS sequence"/>
</dbReference>
<feature type="domain" description="Rieske" evidence="5">
    <location>
        <begin position="3"/>
        <end position="101"/>
    </location>
</feature>
<sequence>MRFFPLEKLINLHDHYTRRFKIDSVELLLIQRAGERYLIEARCPHRDHPLDAATIADGIIQCALHQYQFAIADGQLIHATEEPCRGLRTFELVYDGNEVGVMLNDGE</sequence>
<dbReference type="Gene3D" id="2.102.10.10">
    <property type="entry name" value="Rieske [2Fe-2S] iron-sulphur domain"/>
    <property type="match status" value="1"/>
</dbReference>
<dbReference type="GO" id="GO:0051537">
    <property type="term" value="F:2 iron, 2 sulfur cluster binding"/>
    <property type="evidence" value="ECO:0007669"/>
    <property type="project" value="UniProtKB-KW"/>
</dbReference>
<evidence type="ECO:0000256" key="2">
    <source>
        <dbReference type="ARBA" id="ARBA00022723"/>
    </source>
</evidence>
<proteinExistence type="predicted"/>
<evidence type="ECO:0000259" key="5">
    <source>
        <dbReference type="PROSITE" id="PS51296"/>
    </source>
</evidence>
<keyword evidence="2" id="KW-0479">Metal-binding</keyword>
<dbReference type="Pfam" id="PF00355">
    <property type="entry name" value="Rieske"/>
    <property type="match status" value="1"/>
</dbReference>
<evidence type="ECO:0000313" key="7">
    <source>
        <dbReference type="Proteomes" id="UP000321933"/>
    </source>
</evidence>
<evidence type="ECO:0000313" key="6">
    <source>
        <dbReference type="EMBL" id="TXS91087.1"/>
    </source>
</evidence>
<name>A0A5C8ZUF2_9GAMM</name>
<dbReference type="EMBL" id="VRYZ01000005">
    <property type="protein sequence ID" value="TXS91087.1"/>
    <property type="molecule type" value="Genomic_DNA"/>
</dbReference>
<accession>A0A5C8ZUF2</accession>
<dbReference type="InterPro" id="IPR017941">
    <property type="entry name" value="Rieske_2Fe-2S"/>
</dbReference>
<dbReference type="AlphaFoldDB" id="A0A5C8ZUF2"/>
<dbReference type="SUPFAM" id="SSF50022">
    <property type="entry name" value="ISP domain"/>
    <property type="match status" value="1"/>
</dbReference>
<keyword evidence="1" id="KW-0001">2Fe-2S</keyword>
<dbReference type="InterPro" id="IPR036922">
    <property type="entry name" value="Rieske_2Fe-2S_sf"/>
</dbReference>
<evidence type="ECO:0000256" key="3">
    <source>
        <dbReference type="ARBA" id="ARBA00023004"/>
    </source>
</evidence>
<gene>
    <name evidence="6" type="ORF">FVW59_12835</name>
</gene>